<dbReference type="CDD" id="cd00860">
    <property type="entry name" value="ThrRS_anticodon"/>
    <property type="match status" value="1"/>
</dbReference>
<dbReference type="Pfam" id="PF02824">
    <property type="entry name" value="TGS"/>
    <property type="match status" value="1"/>
</dbReference>
<evidence type="ECO:0000256" key="10">
    <source>
        <dbReference type="ARBA" id="ARBA00022917"/>
    </source>
</evidence>
<dbReference type="PANTHER" id="PTHR11451">
    <property type="entry name" value="THREONINE-TRNA LIGASE"/>
    <property type="match status" value="1"/>
</dbReference>
<dbReference type="Gene3D" id="3.10.20.30">
    <property type="match status" value="1"/>
</dbReference>
<comment type="subcellular location">
    <subcellularLocation>
        <location evidence="13">Cytoplasm</location>
    </subcellularLocation>
</comment>
<feature type="binding site" evidence="13">
    <location>
        <position position="333"/>
    </location>
    <ligand>
        <name>Zn(2+)</name>
        <dbReference type="ChEBI" id="CHEBI:29105"/>
        <note>catalytic</note>
    </ligand>
</feature>
<dbReference type="Proteomes" id="UP000609726">
    <property type="component" value="Unassembled WGS sequence"/>
</dbReference>
<dbReference type="InterPro" id="IPR002320">
    <property type="entry name" value="Thr-tRNA-ligase_IIa"/>
</dbReference>
<dbReference type="CDD" id="cd00771">
    <property type="entry name" value="ThrRS_core"/>
    <property type="match status" value="1"/>
</dbReference>
<dbReference type="SMART" id="SM00863">
    <property type="entry name" value="tRNA_SAD"/>
    <property type="match status" value="1"/>
</dbReference>
<dbReference type="InterPro" id="IPR004095">
    <property type="entry name" value="TGS"/>
</dbReference>
<keyword evidence="2 13" id="KW-0963">Cytoplasm</keyword>
<feature type="domain" description="TGS" evidence="15">
    <location>
        <begin position="1"/>
        <end position="61"/>
    </location>
</feature>
<dbReference type="InterPro" id="IPR002314">
    <property type="entry name" value="aa-tRNA-synt_IIb"/>
</dbReference>
<evidence type="ECO:0000256" key="9">
    <source>
        <dbReference type="ARBA" id="ARBA00022884"/>
    </source>
</evidence>
<evidence type="ECO:0000256" key="8">
    <source>
        <dbReference type="ARBA" id="ARBA00022840"/>
    </source>
</evidence>
<dbReference type="InterPro" id="IPR018163">
    <property type="entry name" value="Thr/Ala-tRNA-synth_IIc_edit"/>
</dbReference>
<dbReference type="InterPro" id="IPR012947">
    <property type="entry name" value="tRNA_SAD"/>
</dbReference>
<dbReference type="InterPro" id="IPR004154">
    <property type="entry name" value="Anticodon-bd"/>
</dbReference>
<keyword evidence="3 13" id="KW-0820">tRNA-binding</keyword>
<evidence type="ECO:0000256" key="6">
    <source>
        <dbReference type="ARBA" id="ARBA00022741"/>
    </source>
</evidence>
<organism evidence="16 17">
    <name type="scientific">Massilia mucilaginosa</name>
    <dbReference type="NCBI Taxonomy" id="2609282"/>
    <lineage>
        <taxon>Bacteria</taxon>
        <taxon>Pseudomonadati</taxon>
        <taxon>Pseudomonadota</taxon>
        <taxon>Betaproteobacteria</taxon>
        <taxon>Burkholderiales</taxon>
        <taxon>Oxalobacteraceae</taxon>
        <taxon>Telluria group</taxon>
        <taxon>Massilia</taxon>
    </lineage>
</organism>
<dbReference type="GO" id="GO:0004829">
    <property type="term" value="F:threonine-tRNA ligase activity"/>
    <property type="evidence" value="ECO:0007669"/>
    <property type="project" value="UniProtKB-EC"/>
</dbReference>
<dbReference type="HAMAP" id="MF_00184">
    <property type="entry name" value="Thr_tRNA_synth"/>
    <property type="match status" value="1"/>
</dbReference>
<dbReference type="Gene3D" id="3.30.980.10">
    <property type="entry name" value="Threonyl-trna Synthetase, Chain A, domain 2"/>
    <property type="match status" value="1"/>
</dbReference>
<dbReference type="InterPro" id="IPR012675">
    <property type="entry name" value="Beta-grasp_dom_sf"/>
</dbReference>
<dbReference type="Pfam" id="PF03129">
    <property type="entry name" value="HGTP_anticodon"/>
    <property type="match status" value="1"/>
</dbReference>
<keyword evidence="11 13" id="KW-0030">Aminoacyl-tRNA synthetase</keyword>
<dbReference type="PRINTS" id="PR01047">
    <property type="entry name" value="TRNASYNTHTHR"/>
</dbReference>
<name>A0ABX0NWK2_9BURK</name>
<comment type="caution">
    <text evidence="16">The sequence shown here is derived from an EMBL/GenBank/DDBJ whole genome shotgun (WGS) entry which is preliminary data.</text>
</comment>
<evidence type="ECO:0000313" key="17">
    <source>
        <dbReference type="Proteomes" id="UP000609726"/>
    </source>
</evidence>
<evidence type="ECO:0000256" key="11">
    <source>
        <dbReference type="ARBA" id="ARBA00023146"/>
    </source>
</evidence>
<dbReference type="NCBIfam" id="TIGR00418">
    <property type="entry name" value="thrS"/>
    <property type="match status" value="1"/>
</dbReference>
<evidence type="ECO:0000259" key="15">
    <source>
        <dbReference type="PROSITE" id="PS51880"/>
    </source>
</evidence>
<dbReference type="PANTHER" id="PTHR11451:SF44">
    <property type="entry name" value="THREONINE--TRNA LIGASE, CHLOROPLASTIC_MITOCHONDRIAL 2"/>
    <property type="match status" value="1"/>
</dbReference>
<protein>
    <recommendedName>
        <fullName evidence="13">Threonine--tRNA ligase</fullName>
        <ecNumber evidence="13">6.1.1.3</ecNumber>
    </recommendedName>
    <alternativeName>
        <fullName evidence="13">Threonyl-tRNA synthetase</fullName>
        <shortName evidence="13">ThrRS</shortName>
    </alternativeName>
</protein>
<keyword evidence="9 13" id="KW-0694">RNA-binding</keyword>
<dbReference type="SUPFAM" id="SSF55681">
    <property type="entry name" value="Class II aaRS and biotin synthetases"/>
    <property type="match status" value="1"/>
</dbReference>
<feature type="region of interest" description="Catalytic" evidence="13">
    <location>
        <begin position="242"/>
        <end position="533"/>
    </location>
</feature>
<dbReference type="InterPro" id="IPR045864">
    <property type="entry name" value="aa-tRNA-synth_II/BPL/LPL"/>
</dbReference>
<keyword evidence="6 13" id="KW-0547">Nucleotide-binding</keyword>
<dbReference type="Pfam" id="PF00587">
    <property type="entry name" value="tRNA-synt_2b"/>
    <property type="match status" value="1"/>
</dbReference>
<dbReference type="InterPro" id="IPR012676">
    <property type="entry name" value="TGS-like"/>
</dbReference>
<evidence type="ECO:0000256" key="13">
    <source>
        <dbReference type="HAMAP-Rule" id="MF_00184"/>
    </source>
</evidence>
<dbReference type="CDD" id="cd01667">
    <property type="entry name" value="TGS_ThrRS"/>
    <property type="match status" value="1"/>
</dbReference>
<dbReference type="SUPFAM" id="SSF55186">
    <property type="entry name" value="ThrRS/AlaRS common domain"/>
    <property type="match status" value="1"/>
</dbReference>
<evidence type="ECO:0000259" key="14">
    <source>
        <dbReference type="PROSITE" id="PS50862"/>
    </source>
</evidence>
<comment type="subunit">
    <text evidence="13">Homodimer.</text>
</comment>
<proteinExistence type="inferred from homology"/>
<dbReference type="InterPro" id="IPR036621">
    <property type="entry name" value="Anticodon-bd_dom_sf"/>
</dbReference>
<dbReference type="Pfam" id="PF07973">
    <property type="entry name" value="tRNA_SAD"/>
    <property type="match status" value="1"/>
</dbReference>
<dbReference type="PROSITE" id="PS50862">
    <property type="entry name" value="AA_TRNA_LIGASE_II"/>
    <property type="match status" value="1"/>
</dbReference>
<evidence type="ECO:0000313" key="16">
    <source>
        <dbReference type="EMBL" id="NHZ91344.1"/>
    </source>
</evidence>
<evidence type="ECO:0000256" key="12">
    <source>
        <dbReference type="ARBA" id="ARBA00049515"/>
    </source>
</evidence>
<keyword evidence="17" id="KW-1185">Reference proteome</keyword>
<gene>
    <name evidence="13 16" type="primary">thrS</name>
    <name evidence="16" type="ORF">F2P45_20325</name>
</gene>
<comment type="catalytic activity">
    <reaction evidence="12 13">
        <text>tRNA(Thr) + L-threonine + ATP = L-threonyl-tRNA(Thr) + AMP + diphosphate + H(+)</text>
        <dbReference type="Rhea" id="RHEA:24624"/>
        <dbReference type="Rhea" id="RHEA-COMP:9670"/>
        <dbReference type="Rhea" id="RHEA-COMP:9704"/>
        <dbReference type="ChEBI" id="CHEBI:15378"/>
        <dbReference type="ChEBI" id="CHEBI:30616"/>
        <dbReference type="ChEBI" id="CHEBI:33019"/>
        <dbReference type="ChEBI" id="CHEBI:57926"/>
        <dbReference type="ChEBI" id="CHEBI:78442"/>
        <dbReference type="ChEBI" id="CHEBI:78534"/>
        <dbReference type="ChEBI" id="CHEBI:456215"/>
        <dbReference type="EC" id="6.1.1.3"/>
    </reaction>
</comment>
<dbReference type="Gene3D" id="3.30.54.20">
    <property type="match status" value="1"/>
</dbReference>
<dbReference type="InterPro" id="IPR006195">
    <property type="entry name" value="aa-tRNA-synth_II"/>
</dbReference>
<keyword evidence="7 13" id="KW-0862">Zinc</keyword>
<dbReference type="PROSITE" id="PS51880">
    <property type="entry name" value="TGS"/>
    <property type="match status" value="1"/>
</dbReference>
<dbReference type="InterPro" id="IPR033728">
    <property type="entry name" value="ThrRS_core"/>
</dbReference>
<dbReference type="EC" id="6.1.1.3" evidence="13"/>
<dbReference type="SUPFAM" id="SSF81271">
    <property type="entry name" value="TGS-like"/>
    <property type="match status" value="1"/>
</dbReference>
<evidence type="ECO:0000256" key="2">
    <source>
        <dbReference type="ARBA" id="ARBA00022490"/>
    </source>
</evidence>
<dbReference type="Gene3D" id="3.40.50.800">
    <property type="entry name" value="Anticodon-binding domain"/>
    <property type="match status" value="1"/>
</dbReference>
<feature type="domain" description="Aminoacyl-transfer RNA synthetases class-II family profile" evidence="14">
    <location>
        <begin position="242"/>
        <end position="533"/>
    </location>
</feature>
<dbReference type="RefSeq" id="WP_166879221.1">
    <property type="nucleotide sequence ID" value="NZ_WHJH01000027.1"/>
</dbReference>
<evidence type="ECO:0000256" key="5">
    <source>
        <dbReference type="ARBA" id="ARBA00022723"/>
    </source>
</evidence>
<sequence>MVSVRLPDGSERQFDGPVTVAQVAASIGTGLAKAALAGKVDGKVVDTSFLIEQNADLAIITDKDPEGLDVIRHSTAHLLAYAVKELYPEAQVTIGPVIENGFFYDFAYKRPFTPEDLVAIEKKMAELVKKDEKVTRTVLPRDEAVAYFKSIGEDYKAEIIASIPAGEDVSLYAEGGFTDLCRGPHVPNTGKLKVFKLMKVAGAYWRGDSKNEMLQRIYGTAWLKKEDQELYLHNLEEAEKRDHRKLGKSLDFFHFQDEAPGLIFWHPKGWTIWQQVEQYMRNVYQVNGYQEVKAPQILDRGLWEKTGHWDNYRENMFVTESENRSYALKPMNCPGHIQIFNSGMKSYRDLPLRYGEFGQCHRNEPSGALHGMMRVRGFTQDDGHIFCTDEQIPGEVAAFHAQAMEVYTAFGFENIDVKLALRPDSRIGSEESWDIAEEALRSALRACNVEWTELPGEGAFYGPKIEYHLKDSLGRAWQVGTVQIDPSMPGRLGAEYTAPDNTKQVPVMLHRAIVGSLERFIGILIENYAGAMPLWLSPVQVSVLNISDSQAEYTQDVAAKLRKLGYRVHADLRNEKITFKIREHSVQKVPYILVIGDKERDANTVAVRARGNVDLGVMSLDALVERLKHEVDSKA</sequence>
<feature type="binding site" evidence="13">
    <location>
        <position position="384"/>
    </location>
    <ligand>
        <name>Zn(2+)</name>
        <dbReference type="ChEBI" id="CHEBI:29105"/>
        <note>catalytic</note>
    </ligand>
</feature>
<dbReference type="InterPro" id="IPR047246">
    <property type="entry name" value="ThrRS_anticodon"/>
</dbReference>
<accession>A0ABX0NWK2</accession>
<keyword evidence="8 13" id="KW-0067">ATP-binding</keyword>
<feature type="binding site" evidence="13">
    <location>
        <position position="510"/>
    </location>
    <ligand>
        <name>Zn(2+)</name>
        <dbReference type="ChEBI" id="CHEBI:29105"/>
        <note>catalytic</note>
    </ligand>
</feature>
<evidence type="ECO:0000256" key="7">
    <source>
        <dbReference type="ARBA" id="ARBA00022833"/>
    </source>
</evidence>
<dbReference type="SUPFAM" id="SSF52954">
    <property type="entry name" value="Class II aaRS ABD-related"/>
    <property type="match status" value="1"/>
</dbReference>
<reference evidence="16 17" key="1">
    <citation type="submission" date="2019-10" db="EMBL/GenBank/DDBJ databases">
        <title>Taxonomy of Antarctic Massilia spp.: description of Massilia rubra sp. nov., Massilia aquatica sp. nov., Massilia mucilaginosa sp. nov., Massilia frigida sp. nov. isolated from streams, lakes and regoliths.</title>
        <authorList>
            <person name="Holochova P."/>
            <person name="Sedlacek I."/>
            <person name="Kralova S."/>
            <person name="Maslanova I."/>
            <person name="Busse H.-J."/>
            <person name="Stankova E."/>
            <person name="Vrbovska V."/>
            <person name="Kovarovic V."/>
            <person name="Bartak M."/>
            <person name="Svec P."/>
            <person name="Pantucek R."/>
        </authorList>
    </citation>
    <scope>NUCLEOTIDE SEQUENCE [LARGE SCALE GENOMIC DNA]</scope>
    <source>
        <strain evidence="16 17">CCM 8733</strain>
    </source>
</reference>
<evidence type="ECO:0000256" key="1">
    <source>
        <dbReference type="ARBA" id="ARBA00008226"/>
    </source>
</evidence>
<dbReference type="EMBL" id="WHJH01000027">
    <property type="protein sequence ID" value="NHZ91344.1"/>
    <property type="molecule type" value="Genomic_DNA"/>
</dbReference>
<evidence type="ECO:0000256" key="3">
    <source>
        <dbReference type="ARBA" id="ARBA00022555"/>
    </source>
</evidence>
<keyword evidence="4 13" id="KW-0436">Ligase</keyword>
<keyword evidence="5 13" id="KW-0479">Metal-binding</keyword>
<keyword evidence="10 13" id="KW-0648">Protein biosynthesis</keyword>
<comment type="cofactor">
    <cofactor evidence="13">
        <name>Zn(2+)</name>
        <dbReference type="ChEBI" id="CHEBI:29105"/>
    </cofactor>
    <text evidence="13">Binds 1 zinc ion per subunit.</text>
</comment>
<dbReference type="Gene3D" id="3.30.930.10">
    <property type="entry name" value="Bira Bifunctional Protein, Domain 2"/>
    <property type="match status" value="1"/>
</dbReference>
<evidence type="ECO:0000256" key="4">
    <source>
        <dbReference type="ARBA" id="ARBA00022598"/>
    </source>
</evidence>
<comment type="similarity">
    <text evidence="1 13">Belongs to the class-II aminoacyl-tRNA synthetase family.</text>
</comment>